<dbReference type="Pfam" id="PF10094">
    <property type="entry name" value="DUF2332"/>
    <property type="match status" value="1"/>
</dbReference>
<organism evidence="1 2">
    <name type="scientific">Erythrobacter neustonensis</name>
    <dbReference type="NCBI Taxonomy" id="1112"/>
    <lineage>
        <taxon>Bacteria</taxon>
        <taxon>Pseudomonadati</taxon>
        <taxon>Pseudomonadota</taxon>
        <taxon>Alphaproteobacteria</taxon>
        <taxon>Sphingomonadales</taxon>
        <taxon>Erythrobacteraceae</taxon>
        <taxon>Erythrobacter/Porphyrobacter group</taxon>
        <taxon>Erythrobacter</taxon>
    </lineage>
</organism>
<dbReference type="PIRSF" id="PIRSF012608">
    <property type="entry name" value="UCP012608"/>
    <property type="match status" value="1"/>
</dbReference>
<keyword evidence="2" id="KW-1185">Reference proteome</keyword>
<gene>
    <name evidence="1" type="ORF">A9D12_09670</name>
</gene>
<protein>
    <recommendedName>
        <fullName evidence="3">DUF2332 domain-containing protein</fullName>
    </recommendedName>
</protein>
<dbReference type="InterPro" id="IPR011200">
    <property type="entry name" value="UCP012608"/>
</dbReference>
<evidence type="ECO:0000313" key="1">
    <source>
        <dbReference type="EMBL" id="ANK14258.1"/>
    </source>
</evidence>
<dbReference type="EMBL" id="CP016033">
    <property type="protein sequence ID" value="ANK14258.1"/>
    <property type="molecule type" value="Genomic_DNA"/>
</dbReference>
<dbReference type="Proteomes" id="UP000078263">
    <property type="component" value="Chromosome"/>
</dbReference>
<evidence type="ECO:0008006" key="3">
    <source>
        <dbReference type="Google" id="ProtNLM"/>
    </source>
</evidence>
<dbReference type="AlphaFoldDB" id="A0A192D6Y1"/>
<dbReference type="STRING" id="1112.A9D12_09670"/>
<dbReference type="KEGG" id="pns:A9D12_09670"/>
<dbReference type="OrthoDB" id="7666987at2"/>
<name>A0A192D6Y1_9SPHN</name>
<sequence length="362" mass="38198">MAGGAQGIMALEDFAAALAWQAAHAEENGAPATARVIRALAGVRDSDTATGQRIAHWPGLTLKDAMPLRIAGGLHHLVLTGADRRLAAVYAGAVSDQGAVDALVLDLVHRFDARLVGWLDGPPQTNEAGRAASIMAGLLWLAARVRPARFDLFELGASAGVNTMLDRYFFRLGDTRVGPPGSPMRIVPEWRGASPPAPPAGFAITRVKGCDIAPIDLTDPEAALRLKAYVWPDAGERLARIDAAIALAGAEPPDLVAGDAGDFAAAMLPRPAEAGTARVMFHSIMWQYLPAATQARITAAFEAAAAAATPDTPLGWIALETDPATFRHELRVRLWDGESHAGAPHLLAHAHPHGAWVEWLAD</sequence>
<accession>A0A192D6Y1</accession>
<evidence type="ECO:0000313" key="2">
    <source>
        <dbReference type="Proteomes" id="UP000078263"/>
    </source>
</evidence>
<reference evidence="1 2" key="1">
    <citation type="submission" date="2016-05" db="EMBL/GenBank/DDBJ databases">
        <title>Compelete Genome Sequence of Bacteriochlorophyll-Synthesizing Bacterium Porphyrobacter neustonensis DSM 9434.</title>
        <authorList>
            <person name="Shi X.-L."/>
            <person name="Wu Y.-H."/>
            <person name="Cheng H."/>
            <person name="Xu L."/>
            <person name="Zhang X.-Q."/>
            <person name="Wang C.-S."/>
            <person name="Xu X.-W."/>
        </authorList>
    </citation>
    <scope>NUCLEOTIDE SEQUENCE [LARGE SCALE GENOMIC DNA]</scope>
    <source>
        <strain evidence="1 2">DSM 9434</strain>
    </source>
</reference>
<proteinExistence type="predicted"/>
<dbReference type="RefSeq" id="WP_068354211.1">
    <property type="nucleotide sequence ID" value="NZ_CP016033.1"/>
</dbReference>